<feature type="domain" description="Cadherin-like beta-sandwich-like" evidence="1">
    <location>
        <begin position="92"/>
        <end position="182"/>
    </location>
</feature>
<protein>
    <submittedName>
        <fullName evidence="3">Cadherin-like beta sandwich domain-containing protein</fullName>
    </submittedName>
</protein>
<evidence type="ECO:0000313" key="3">
    <source>
        <dbReference type="EMBL" id="MDG0811775.1"/>
    </source>
</evidence>
<dbReference type="InterPro" id="IPR025883">
    <property type="entry name" value="Cadherin-like_domain"/>
</dbReference>
<evidence type="ECO:0000259" key="1">
    <source>
        <dbReference type="Pfam" id="PF12733"/>
    </source>
</evidence>
<gene>
    <name evidence="3" type="ORF">OMP40_22185</name>
</gene>
<dbReference type="InterPro" id="IPR059177">
    <property type="entry name" value="GH29D-like_dom"/>
</dbReference>
<evidence type="ECO:0000313" key="4">
    <source>
        <dbReference type="Proteomes" id="UP001153404"/>
    </source>
</evidence>
<dbReference type="Pfam" id="PF13287">
    <property type="entry name" value="Fn3_assoc"/>
    <property type="match status" value="1"/>
</dbReference>
<dbReference type="Pfam" id="PF17963">
    <property type="entry name" value="Big_9"/>
    <property type="match status" value="1"/>
</dbReference>
<dbReference type="RefSeq" id="WP_277534593.1">
    <property type="nucleotide sequence ID" value="NZ_JAPDIA010000007.1"/>
</dbReference>
<comment type="caution">
    <text evidence="3">The sequence shown here is derived from an EMBL/GenBank/DDBJ whole genome shotgun (WGS) entry which is preliminary data.</text>
</comment>
<evidence type="ECO:0000259" key="2">
    <source>
        <dbReference type="Pfam" id="PF13290"/>
    </source>
</evidence>
<dbReference type="Proteomes" id="UP001153404">
    <property type="component" value="Unassembled WGS sequence"/>
</dbReference>
<reference evidence="3" key="1">
    <citation type="submission" date="2022-10" db="EMBL/GenBank/DDBJ databases">
        <title>Comparative genomic analysis of Cohnella hashimotonis sp. nov., isolated from the International Space Station.</title>
        <authorList>
            <person name="Simpson A."/>
            <person name="Venkateswaran K."/>
        </authorList>
    </citation>
    <scope>NUCLEOTIDE SEQUENCE</scope>
    <source>
        <strain evidence="3">DSM 28161</strain>
    </source>
</reference>
<feature type="domain" description="GH29D-like beta-sandwich" evidence="2">
    <location>
        <begin position="8"/>
        <end position="75"/>
    </location>
</feature>
<dbReference type="EMBL" id="JAPDIA010000007">
    <property type="protein sequence ID" value="MDG0811775.1"/>
    <property type="molecule type" value="Genomic_DNA"/>
</dbReference>
<feature type="domain" description="Cadherin-like beta-sandwich-like" evidence="1">
    <location>
        <begin position="276"/>
        <end position="365"/>
    </location>
</feature>
<proteinExistence type="predicted"/>
<dbReference type="InterPro" id="IPR026876">
    <property type="entry name" value="Fn3_assoc_repeat"/>
</dbReference>
<keyword evidence="4" id="KW-1185">Reference proteome</keyword>
<organism evidence="3 4">
    <name type="scientific">Cohnella rhizosphaerae</name>
    <dbReference type="NCBI Taxonomy" id="1457232"/>
    <lineage>
        <taxon>Bacteria</taxon>
        <taxon>Bacillati</taxon>
        <taxon>Bacillota</taxon>
        <taxon>Bacilli</taxon>
        <taxon>Bacillales</taxon>
        <taxon>Paenibacillaceae</taxon>
        <taxon>Cohnella</taxon>
    </lineage>
</organism>
<dbReference type="Pfam" id="PF13290">
    <property type="entry name" value="CHB_HEX_C_1"/>
    <property type="match status" value="1"/>
</dbReference>
<accession>A0A9X4KVQ5</accession>
<dbReference type="Pfam" id="PF12733">
    <property type="entry name" value="Cadherin-like"/>
    <property type="match status" value="2"/>
</dbReference>
<dbReference type="Gene3D" id="2.60.40.3440">
    <property type="match status" value="1"/>
</dbReference>
<sequence>MAAPTFEPASGAVAYGTEVTISSAGAERIYYTTDGSDPATSETRKIYSSESRPLILQAVTLKAVATLTGSHDSPVAEASYTVIPPLSQNADLSDLTLSGASLQPEFNAAITTYGANVGSGVSSVTVTPVTADSKATVTVNGNVVASGQASGSVFLNVGINPISIIVTAESGMTKQYTINVDRAPAPLTAPVFTPESGVVAYGAVLTIESPGAERIYYTTDGTDPDTQVKGSTKLYDAEAKPTINASMTVKAIAVTDGLANSAIATADYTVEESAGLSELSFSEDVDNFTFSPETYDYPDVTVQGSVDRLKVYPSGTGTITVNGQAVASGSASQNIMLASGGKTDIVIVIAETGKAPKTYAIKVDRPVYTGEMPWQLLDWTVKTDQGDWLTWSQGFETEVMFYGAIVPEEASSLSMTLNFNTDAYDEIKFYLTNDDLEGQEILFQSGIEGTLPLSNVDKTTRYEMSFYKNGYPVGQWVLLKVGKGMPDLSPIMTGLQFRDENDFFAVTPTGPNGEYGLYVSPGTTELYLVPDWENRVTIHDENDDPFESESNIPLLSDHTVLTVWVSNGMAETSYKLNVYRTGLTASLKLQDLEAEGQKLSYNPLAKSYTYTAPMDALTAGIKPLTSAGAEIERVIYNGAELTPANGLYTIAVPEEGEAIVGIVVSAGGEQYAHRLVIRRLPPIEGLNGWSLHAGINAEGPAIGVGFNDYYADGYGQVFASVNSDVQTVTAIFNLDEGASISAYDKSDEQSPDLVVDSRATLAVSEGLNSFRFELTDNEGYSHSFDLDVIRGPMPLVDLDVMDADGEYLPYEKTGPQSYHVTTNSGSVSLNPHLRGYFDEVEVWVGGEKLEETNSSIPLSPGWNEDIRIVVYEYNGGLVSEYSVAVWQGEGETPGASVDWRLRGAASLEEDPIYAGNRVAVLSPENQEAMIMPELVGDELATIERVYLNGKEIGQAEGIGTYDIDLNVAVGLHSDSTYVTLILKDADGRLIPRMLEIVSGIYAENGQTTVNEGESKGLSLVARTGSGIAATPTWEIVEEPAHGSLTHVEGPYYIYEPAPGYSGGDSFTYRASYSWNDGESDRTLFSNEATVSINVIAQQNIALSGSSLVDGYASAGSFVGQLNATGDLGGTIAYTLSEGDGDDQNSLFTIDSEGRLLVGSDLGADDPELMSIRVKASDSSGHHIEKQLVLFYAIQLEIMMNSTNGGGETGIVAGLLPDGDYWADGIMSNEQLTERENFRLAISGLDHFWTISSEGRSFEYAGGRYDLEVDKPAAGSSHDYPIAMTDEQGHSFAFTFHYYQGPIAEQLDSQNGDSGLRQSLSDGNQSYQTNIDVSEVLGWYATVSDDNEQLMLNATLESGVVLRVNDRFGREIGTEDNLFGEGALEATIDLMAYGAQERYYVYATYGGNTIVYPLHVNYEAAPALTSLSLWYTVGSGGIPIDLTSHELSVEIPSNKLIPDTPPYLPLGIEALAEPGQIVRVYRWNGEGWTEMELAPATNHDGLTKSVYSFTYREPYQEYKISVDTPGGQTATYYLSLMQPGYGGSA</sequence>
<name>A0A9X4KVQ5_9BACL</name>